<name>A0A8S2G667_9BILA</name>
<keyword evidence="1" id="KW-0539">Nucleus</keyword>
<dbReference type="PANTHER" id="PTHR13457:SF1">
    <property type="entry name" value="HEAT REPEAT-CONTAINING PROTEIN 1"/>
    <property type="match status" value="1"/>
</dbReference>
<dbReference type="Proteomes" id="UP000677228">
    <property type="component" value="Unassembled WGS sequence"/>
</dbReference>
<dbReference type="GO" id="GO:0030515">
    <property type="term" value="F:snoRNA binding"/>
    <property type="evidence" value="ECO:0007669"/>
    <property type="project" value="TreeGrafter"/>
</dbReference>
<dbReference type="InterPro" id="IPR040191">
    <property type="entry name" value="UTP10"/>
</dbReference>
<protein>
    <recommendedName>
        <fullName evidence="1">HEAT repeat-containing protein 1</fullName>
    </recommendedName>
</protein>
<dbReference type="Gene3D" id="1.25.10.10">
    <property type="entry name" value="Leucine-rich Repeat Variant"/>
    <property type="match status" value="1"/>
</dbReference>
<dbReference type="AlphaFoldDB" id="A0A8S2G667"/>
<accession>A0A8S2G667</accession>
<dbReference type="InterPro" id="IPR016024">
    <property type="entry name" value="ARM-type_fold"/>
</dbReference>
<dbReference type="Proteomes" id="UP000682733">
    <property type="component" value="Unassembled WGS sequence"/>
</dbReference>
<keyword evidence="1" id="KW-0698">rRNA processing</keyword>
<comment type="caution">
    <text evidence="2">The sequence shown here is derived from an EMBL/GenBank/DDBJ whole genome shotgun (WGS) entry which is preliminary data.</text>
</comment>
<sequence length="67" mass="7637">IRLATLHILQELSRKLSVNYQSLLAEAVPYLAELMEDSNEKVENACHRVIVDMESTLGESLQQYFNA</sequence>
<evidence type="ECO:0000313" key="2">
    <source>
        <dbReference type="EMBL" id="CAF1640829.1"/>
    </source>
</evidence>
<proteinExistence type="inferred from homology"/>
<feature type="non-terminal residue" evidence="2">
    <location>
        <position position="1"/>
    </location>
</feature>
<dbReference type="InterPro" id="IPR011989">
    <property type="entry name" value="ARM-like"/>
</dbReference>
<dbReference type="GO" id="GO:0045943">
    <property type="term" value="P:positive regulation of transcription by RNA polymerase I"/>
    <property type="evidence" value="ECO:0007669"/>
    <property type="project" value="TreeGrafter"/>
</dbReference>
<dbReference type="GO" id="GO:0030686">
    <property type="term" value="C:90S preribosome"/>
    <property type="evidence" value="ECO:0007669"/>
    <property type="project" value="TreeGrafter"/>
</dbReference>
<evidence type="ECO:0000313" key="4">
    <source>
        <dbReference type="Proteomes" id="UP000677228"/>
    </source>
</evidence>
<organism evidence="2 4">
    <name type="scientific">Didymodactylos carnosus</name>
    <dbReference type="NCBI Taxonomy" id="1234261"/>
    <lineage>
        <taxon>Eukaryota</taxon>
        <taxon>Metazoa</taxon>
        <taxon>Spiralia</taxon>
        <taxon>Gnathifera</taxon>
        <taxon>Rotifera</taxon>
        <taxon>Eurotatoria</taxon>
        <taxon>Bdelloidea</taxon>
        <taxon>Philodinida</taxon>
        <taxon>Philodinidae</taxon>
        <taxon>Didymodactylos</taxon>
    </lineage>
</organism>
<keyword evidence="1" id="KW-0687">Ribonucleoprotein</keyword>
<dbReference type="GO" id="GO:0032040">
    <property type="term" value="C:small-subunit processome"/>
    <property type="evidence" value="ECO:0007669"/>
    <property type="project" value="TreeGrafter"/>
</dbReference>
<gene>
    <name evidence="2" type="ORF">OVA965_LOCUS44274</name>
    <name evidence="3" type="ORF">TMI583_LOCUS46975</name>
</gene>
<keyword evidence="1" id="KW-0690">Ribosome biogenesis</keyword>
<dbReference type="SUPFAM" id="SSF48371">
    <property type="entry name" value="ARM repeat"/>
    <property type="match status" value="1"/>
</dbReference>
<dbReference type="GO" id="GO:0000462">
    <property type="term" value="P:maturation of SSU-rRNA from tricistronic rRNA transcript (SSU-rRNA, 5.8S rRNA, LSU-rRNA)"/>
    <property type="evidence" value="ECO:0007669"/>
    <property type="project" value="TreeGrafter"/>
</dbReference>
<comment type="function">
    <text evidence="1">Involved in nucleolar processing of pre-18S ribosomal RNA.</text>
</comment>
<dbReference type="EMBL" id="CAJOBA010089255">
    <property type="protein sequence ID" value="CAF4477056.1"/>
    <property type="molecule type" value="Genomic_DNA"/>
</dbReference>
<dbReference type="GO" id="GO:0034455">
    <property type="term" value="C:t-UTP complex"/>
    <property type="evidence" value="ECO:0007669"/>
    <property type="project" value="TreeGrafter"/>
</dbReference>
<comment type="subcellular location">
    <subcellularLocation>
        <location evidence="1">Nucleus</location>
        <location evidence="1">Nucleolus</location>
    </subcellularLocation>
</comment>
<comment type="similarity">
    <text evidence="1">Belongs to the HEATR1/UTP10 family.</text>
</comment>
<reference evidence="2" key="1">
    <citation type="submission" date="2021-02" db="EMBL/GenBank/DDBJ databases">
        <authorList>
            <person name="Nowell W R."/>
        </authorList>
    </citation>
    <scope>NUCLEOTIDE SEQUENCE</scope>
</reference>
<dbReference type="PANTHER" id="PTHR13457">
    <property type="entry name" value="BAP28"/>
    <property type="match status" value="1"/>
</dbReference>
<evidence type="ECO:0000313" key="3">
    <source>
        <dbReference type="EMBL" id="CAF4477056.1"/>
    </source>
</evidence>
<dbReference type="EMBL" id="CAJNOK010062383">
    <property type="protein sequence ID" value="CAF1640829.1"/>
    <property type="molecule type" value="Genomic_DNA"/>
</dbReference>
<evidence type="ECO:0000256" key="1">
    <source>
        <dbReference type="RuleBase" id="RU367065"/>
    </source>
</evidence>